<accession>A0A0R1RIL7</accession>
<evidence type="ECO:0008006" key="3">
    <source>
        <dbReference type="Google" id="ProtNLM"/>
    </source>
</evidence>
<proteinExistence type="predicted"/>
<dbReference type="RefSeq" id="WP_054716981.1">
    <property type="nucleotide sequence ID" value="NZ_AZEU01000004.1"/>
</dbReference>
<evidence type="ECO:0000313" key="2">
    <source>
        <dbReference type="Proteomes" id="UP000051790"/>
    </source>
</evidence>
<gene>
    <name evidence="1" type="ORF">FD01_GL002953</name>
</gene>
<dbReference type="Proteomes" id="UP000051790">
    <property type="component" value="Unassembled WGS sequence"/>
</dbReference>
<evidence type="ECO:0000313" key="1">
    <source>
        <dbReference type="EMBL" id="KRL54101.1"/>
    </source>
</evidence>
<name>A0A0R1RIL7_9LACO</name>
<comment type="caution">
    <text evidence="1">The sequence shown here is derived from an EMBL/GenBank/DDBJ whole genome shotgun (WGS) entry which is preliminary data.</text>
</comment>
<dbReference type="PATRIC" id="fig|1423769.4.peg.3184"/>
<reference evidence="1 2" key="1">
    <citation type="journal article" date="2015" name="Genome Announc.">
        <title>Expanding the biotechnology potential of lactobacilli through comparative genomics of 213 strains and associated genera.</title>
        <authorList>
            <person name="Sun Z."/>
            <person name="Harris H.M."/>
            <person name="McCann A."/>
            <person name="Guo C."/>
            <person name="Argimon S."/>
            <person name="Zhang W."/>
            <person name="Yang X."/>
            <person name="Jeffery I.B."/>
            <person name="Cooney J.C."/>
            <person name="Kagawa T.F."/>
            <person name="Liu W."/>
            <person name="Song Y."/>
            <person name="Salvetti E."/>
            <person name="Wrobel A."/>
            <person name="Rasinkangas P."/>
            <person name="Parkhill J."/>
            <person name="Rea M.C."/>
            <person name="O'Sullivan O."/>
            <person name="Ritari J."/>
            <person name="Douillard F.P."/>
            <person name="Paul Ross R."/>
            <person name="Yang R."/>
            <person name="Briner A.E."/>
            <person name="Felis G.E."/>
            <person name="de Vos W.M."/>
            <person name="Barrangou R."/>
            <person name="Klaenhammer T.R."/>
            <person name="Caufield P.W."/>
            <person name="Cui Y."/>
            <person name="Zhang H."/>
            <person name="O'Toole P.W."/>
        </authorList>
    </citation>
    <scope>NUCLEOTIDE SEQUENCE [LARGE SCALE GENOMIC DNA]</scope>
    <source>
        <strain evidence="1 2">DSM 13343</strain>
    </source>
</reference>
<dbReference type="OrthoDB" id="2246846at2"/>
<protein>
    <recommendedName>
        <fullName evidence="3">IpaB EvcA family protein</fullName>
    </recommendedName>
</protein>
<dbReference type="EMBL" id="AZEU01000004">
    <property type="protein sequence ID" value="KRL54101.1"/>
    <property type="molecule type" value="Genomic_DNA"/>
</dbReference>
<sequence>MVEIENPILNDLFKQIQPGYTMPVKFEISGTPADKLVHSQSQEVLQPNGDLVVQIKDSPDVDYTLSHELMHMYLATTGFPQVQYHLLTGTPEIDKQHYATATALSTAALHAVVADWQREHGFLGDTQLDLLEKGFAEALPKEPAGGDNLLIYRGLSLFDHMMLFVDGGTDDQQAQWQKDFPQAYPLAKDLYQTLTEKALDTPFAYRRAVVNLFARFNALVQAAGFQPLDNDEFATLPPVLSQRQLRLSLNQVFTLKHSAYRDRQTKQLAYVALGKGDRQNAFVLPLKDTTPAAMQSLYQQPLGEILDQYQLDYSVR</sequence>
<dbReference type="AlphaFoldDB" id="A0A0R1RIL7"/>
<organism evidence="1 2">
    <name type="scientific">Lacticaseibacillus manihotivorans DSM 13343 = JCM 12514</name>
    <dbReference type="NCBI Taxonomy" id="1423769"/>
    <lineage>
        <taxon>Bacteria</taxon>
        <taxon>Bacillati</taxon>
        <taxon>Bacillota</taxon>
        <taxon>Bacilli</taxon>
        <taxon>Lactobacillales</taxon>
        <taxon>Lactobacillaceae</taxon>
        <taxon>Lacticaseibacillus</taxon>
    </lineage>
</organism>
<keyword evidence="2" id="KW-1185">Reference proteome</keyword>